<dbReference type="InterPro" id="IPR050319">
    <property type="entry name" value="ABC_transp_ATP-bind"/>
</dbReference>
<feature type="compositionally biased region" description="Pro residues" evidence="5">
    <location>
        <begin position="267"/>
        <end position="286"/>
    </location>
</feature>
<dbReference type="Gene3D" id="3.40.50.300">
    <property type="entry name" value="P-loop containing nucleotide triphosphate hydrolases"/>
    <property type="match status" value="2"/>
</dbReference>
<dbReference type="NCBIfam" id="NF007739">
    <property type="entry name" value="PRK10419.1"/>
    <property type="match status" value="2"/>
</dbReference>
<dbReference type="PANTHER" id="PTHR43776">
    <property type="entry name" value="TRANSPORT ATP-BINDING PROTEIN"/>
    <property type="match status" value="1"/>
</dbReference>
<name>A0ABV2QL21_9MICO</name>
<proteinExistence type="inferred from homology"/>
<keyword evidence="2" id="KW-0813">Transport</keyword>
<dbReference type="PANTHER" id="PTHR43776:SF7">
    <property type="entry name" value="D,D-DIPEPTIDE TRANSPORT ATP-BINDING PROTEIN DDPF-RELATED"/>
    <property type="match status" value="1"/>
</dbReference>
<dbReference type="PROSITE" id="PS50893">
    <property type="entry name" value="ABC_TRANSPORTER_2"/>
    <property type="match status" value="2"/>
</dbReference>
<organism evidence="7 8">
    <name type="scientific">Conyzicola nivalis</name>
    <dbReference type="NCBI Taxonomy" id="1477021"/>
    <lineage>
        <taxon>Bacteria</taxon>
        <taxon>Bacillati</taxon>
        <taxon>Actinomycetota</taxon>
        <taxon>Actinomycetes</taxon>
        <taxon>Micrococcales</taxon>
        <taxon>Microbacteriaceae</taxon>
        <taxon>Conyzicola</taxon>
    </lineage>
</organism>
<evidence type="ECO:0000256" key="1">
    <source>
        <dbReference type="ARBA" id="ARBA00005417"/>
    </source>
</evidence>
<comment type="caution">
    <text evidence="7">The sequence shown here is derived from an EMBL/GenBank/DDBJ whole genome shotgun (WGS) entry which is preliminary data.</text>
</comment>
<feature type="domain" description="ABC transporter" evidence="6">
    <location>
        <begin position="5"/>
        <end position="250"/>
    </location>
</feature>
<evidence type="ECO:0000259" key="6">
    <source>
        <dbReference type="PROSITE" id="PS50893"/>
    </source>
</evidence>
<dbReference type="CDD" id="cd03257">
    <property type="entry name" value="ABC_NikE_OppD_transporters"/>
    <property type="match status" value="2"/>
</dbReference>
<dbReference type="GO" id="GO:0005524">
    <property type="term" value="F:ATP binding"/>
    <property type="evidence" value="ECO:0007669"/>
    <property type="project" value="UniProtKB-KW"/>
</dbReference>
<dbReference type="InterPro" id="IPR017871">
    <property type="entry name" value="ABC_transporter-like_CS"/>
</dbReference>
<dbReference type="InterPro" id="IPR003439">
    <property type="entry name" value="ABC_transporter-like_ATP-bd"/>
</dbReference>
<dbReference type="InterPro" id="IPR027417">
    <property type="entry name" value="P-loop_NTPase"/>
</dbReference>
<dbReference type="RefSeq" id="WP_354023914.1">
    <property type="nucleotide sequence ID" value="NZ_JBEPSJ010000001.1"/>
</dbReference>
<dbReference type="PROSITE" id="PS00211">
    <property type="entry name" value="ABC_TRANSPORTER_1"/>
    <property type="match status" value="1"/>
</dbReference>
<sequence length="581" mass="61412">MSALLSVRGLRVRFGDAEVVSDVSFDVAAGECIGIVGESGSGKSVTARALLGLAGRQASVTADELRFDETQILDASAARLRSLRGREVGYVSQGALVALDPLRPVGREISDSLRLHTSSTPAQRRARVLELLADVGVPDPELRAGQRPDELSGGLRQRAVIASAIALGPRLIIADEPTTALDSTVQAGILDLLERLRSEGAALVLISHDLAVVSRLASRVLVMHEGRIVESGPSASVLAEPQHPYTRRLIAAVPTDRPRGTRLGPAPAVPVPSPAPAVPVPSPATPAPATSLNGNSGVTPVAGRDSAHPRRAEALTPEFPSTPVVVAAGLSRSFGARLAVDDVSFTLERGRTLGIVGESGSGKTTVARLVLALDRPDSGDVRLLGEPWSTATERERRPLRPRVGAIYQDALSSFDPRKTVGQIVADALTHGRSQRAGVEVADLLRRVGLDERVMNRRPARLSGGQQQRVAIARAIAPAPDLIVCDEPVSSLDVSVQAQVLDLLDELQRDLGLSYLFITHDLGVVRHVSDEVLVMRAGRVVERGATEQVFGAPQHEYTRALFASAPRIGGDLDLWPVPSVGS</sequence>
<dbReference type="InterPro" id="IPR003593">
    <property type="entry name" value="AAA+_ATPase"/>
</dbReference>
<evidence type="ECO:0000256" key="2">
    <source>
        <dbReference type="ARBA" id="ARBA00022448"/>
    </source>
</evidence>
<protein>
    <submittedName>
        <fullName evidence="7">Peptide/nickel transport system ATP-binding protein</fullName>
    </submittedName>
</protein>
<dbReference type="Pfam" id="PF00005">
    <property type="entry name" value="ABC_tran"/>
    <property type="match status" value="2"/>
</dbReference>
<feature type="domain" description="ABC transporter" evidence="6">
    <location>
        <begin position="325"/>
        <end position="561"/>
    </location>
</feature>
<evidence type="ECO:0000313" key="8">
    <source>
        <dbReference type="Proteomes" id="UP001549257"/>
    </source>
</evidence>
<evidence type="ECO:0000256" key="5">
    <source>
        <dbReference type="SAM" id="MobiDB-lite"/>
    </source>
</evidence>
<evidence type="ECO:0000313" key="7">
    <source>
        <dbReference type="EMBL" id="MET4581750.1"/>
    </source>
</evidence>
<dbReference type="Proteomes" id="UP001549257">
    <property type="component" value="Unassembled WGS sequence"/>
</dbReference>
<evidence type="ECO:0000256" key="3">
    <source>
        <dbReference type="ARBA" id="ARBA00022741"/>
    </source>
</evidence>
<accession>A0ABV2QL21</accession>
<dbReference type="NCBIfam" id="NF008453">
    <property type="entry name" value="PRK11308.1"/>
    <property type="match status" value="2"/>
</dbReference>
<keyword evidence="4 7" id="KW-0067">ATP-binding</keyword>
<reference evidence="7 8" key="1">
    <citation type="submission" date="2024-06" db="EMBL/GenBank/DDBJ databases">
        <title>Sorghum-associated microbial communities from plants grown in Nebraska, USA.</title>
        <authorList>
            <person name="Schachtman D."/>
        </authorList>
    </citation>
    <scope>NUCLEOTIDE SEQUENCE [LARGE SCALE GENOMIC DNA]</scope>
    <source>
        <strain evidence="7 8">2857</strain>
    </source>
</reference>
<dbReference type="SMART" id="SM00382">
    <property type="entry name" value="AAA"/>
    <property type="match status" value="2"/>
</dbReference>
<dbReference type="SUPFAM" id="SSF52540">
    <property type="entry name" value="P-loop containing nucleoside triphosphate hydrolases"/>
    <property type="match status" value="2"/>
</dbReference>
<keyword evidence="3" id="KW-0547">Nucleotide-binding</keyword>
<comment type="similarity">
    <text evidence="1">Belongs to the ABC transporter superfamily.</text>
</comment>
<evidence type="ECO:0000256" key="4">
    <source>
        <dbReference type="ARBA" id="ARBA00022840"/>
    </source>
</evidence>
<dbReference type="InterPro" id="IPR013563">
    <property type="entry name" value="Oligopep_ABC_C"/>
</dbReference>
<gene>
    <name evidence="7" type="ORF">ABIE21_001240</name>
</gene>
<dbReference type="Pfam" id="PF08352">
    <property type="entry name" value="oligo_HPY"/>
    <property type="match status" value="2"/>
</dbReference>
<feature type="region of interest" description="Disordered" evidence="5">
    <location>
        <begin position="256"/>
        <end position="296"/>
    </location>
</feature>
<dbReference type="EMBL" id="JBEPSJ010000001">
    <property type="protein sequence ID" value="MET4581750.1"/>
    <property type="molecule type" value="Genomic_DNA"/>
</dbReference>
<keyword evidence="8" id="KW-1185">Reference proteome</keyword>